<evidence type="ECO:0008006" key="4">
    <source>
        <dbReference type="Google" id="ProtNLM"/>
    </source>
</evidence>
<feature type="region of interest" description="Disordered" evidence="1">
    <location>
        <begin position="378"/>
        <end position="452"/>
    </location>
</feature>
<comment type="caution">
    <text evidence="2">The sequence shown here is derived from an EMBL/GenBank/DDBJ whole genome shotgun (WGS) entry which is preliminary data.</text>
</comment>
<protein>
    <recommendedName>
        <fullName evidence="4">Protein phosphatase 1 regulatory subunit 36</fullName>
    </recommendedName>
</protein>
<evidence type="ECO:0000313" key="3">
    <source>
        <dbReference type="Proteomes" id="UP000593565"/>
    </source>
</evidence>
<dbReference type="PANTHER" id="PTHR21055:SF3">
    <property type="entry name" value="PROTEIN PHOSPHATASE 1 REGULATORY SUBUNIT 36"/>
    <property type="match status" value="1"/>
</dbReference>
<dbReference type="Proteomes" id="UP000593565">
    <property type="component" value="Unassembled WGS sequence"/>
</dbReference>
<dbReference type="InterPro" id="IPR026142">
    <property type="entry name" value="Pro_pase_1_reg_su_36"/>
</dbReference>
<reference evidence="2 3" key="1">
    <citation type="submission" date="2020-02" db="EMBL/GenBank/DDBJ databases">
        <title>A chromosome-scale genome assembly of the black bullhead catfish (Ameiurus melas).</title>
        <authorList>
            <person name="Wen M."/>
            <person name="Zham M."/>
            <person name="Cabau C."/>
            <person name="Klopp C."/>
            <person name="Donnadieu C."/>
            <person name="Roques C."/>
            <person name="Bouchez O."/>
            <person name="Lampietro C."/>
            <person name="Jouanno E."/>
            <person name="Herpin A."/>
            <person name="Louis A."/>
            <person name="Berthelot C."/>
            <person name="Parey E."/>
            <person name="Roest-Crollius H."/>
            <person name="Braasch I."/>
            <person name="Postlethwait J."/>
            <person name="Robinson-Rechavi M."/>
            <person name="Echchiki A."/>
            <person name="Begum T."/>
            <person name="Montfort J."/>
            <person name="Schartl M."/>
            <person name="Bobe J."/>
            <person name="Guiguen Y."/>
        </authorList>
    </citation>
    <scope>NUCLEOTIDE SEQUENCE [LARGE SCALE GENOMIC DNA]</scope>
    <source>
        <strain evidence="2">M_S1</strain>
        <tissue evidence="2">Blood</tissue>
    </source>
</reference>
<feature type="compositionally biased region" description="Polar residues" evidence="1">
    <location>
        <begin position="434"/>
        <end position="443"/>
    </location>
</feature>
<proteinExistence type="predicted"/>
<accession>A0A7J5ZU84</accession>
<dbReference type="PANTHER" id="PTHR21055">
    <property type="entry name" value="PROTEIN PHOSPHATASE 1 REGULATORY SUBUNIT 36"/>
    <property type="match status" value="1"/>
</dbReference>
<dbReference type="EMBL" id="JAAGNN010000023">
    <property type="protein sequence ID" value="KAF4074090.1"/>
    <property type="molecule type" value="Genomic_DNA"/>
</dbReference>
<feature type="compositionally biased region" description="Acidic residues" evidence="1">
    <location>
        <begin position="270"/>
        <end position="285"/>
    </location>
</feature>
<dbReference type="Pfam" id="PF14895">
    <property type="entry name" value="PPPI_inhib"/>
    <property type="match status" value="1"/>
</dbReference>
<gene>
    <name evidence="2" type="ORF">AMELA_G00250690</name>
</gene>
<feature type="compositionally biased region" description="Polar residues" evidence="1">
    <location>
        <begin position="416"/>
        <end position="425"/>
    </location>
</feature>
<evidence type="ECO:0000313" key="2">
    <source>
        <dbReference type="EMBL" id="KAF4074090.1"/>
    </source>
</evidence>
<feature type="compositionally biased region" description="Acidic residues" evidence="1">
    <location>
        <begin position="384"/>
        <end position="403"/>
    </location>
</feature>
<dbReference type="AlphaFoldDB" id="A0A7J5ZU84"/>
<keyword evidence="3" id="KW-1185">Reference proteome</keyword>
<feature type="region of interest" description="Disordered" evidence="1">
    <location>
        <begin position="266"/>
        <end position="290"/>
    </location>
</feature>
<organism evidence="2 3">
    <name type="scientific">Ameiurus melas</name>
    <name type="common">Black bullhead</name>
    <name type="synonym">Silurus melas</name>
    <dbReference type="NCBI Taxonomy" id="219545"/>
    <lineage>
        <taxon>Eukaryota</taxon>
        <taxon>Metazoa</taxon>
        <taxon>Chordata</taxon>
        <taxon>Craniata</taxon>
        <taxon>Vertebrata</taxon>
        <taxon>Euteleostomi</taxon>
        <taxon>Actinopterygii</taxon>
        <taxon>Neopterygii</taxon>
        <taxon>Teleostei</taxon>
        <taxon>Ostariophysi</taxon>
        <taxon>Siluriformes</taxon>
        <taxon>Ictaluridae</taxon>
        <taxon>Ameiurus</taxon>
    </lineage>
</organism>
<sequence length="452" mass="51415">MAKLEKETVSVPPPGKWTWNDETQTLQFTCFNISAGVKKKRKASKTPSYQELVREHLVKYKISQCKSSAKGGSSGLRKRVRSAELDTHKAAAECSQGDLITIEDIKQVAVSLMQEKDALPIPLCFLTMIKSKELDEFLAALLLYLHCYWQRKALEDRSKPLMVEQSVTEQQMTAEENVKLELAKKHLAVCYSSLVLGQGLSQQHHMACGRSRVSSTYRDRHLYECLYSFFCYVPWITFGRRDLKGIQTEIGHLLRPDTFNPALRAQRNEAEEEEEEQEITQEESQPETIPSIRKSRRRLGLVSMLTQCSPVMMSILPSTREKASHLFQSPSLHKQKPDKLIDTDVLMEELSQQLASCSFGILGEPLSQLRHTIMMPHGAKKDDEDADDEDHVDDDDDDDDENDNPLRNNMGRKTTFMHQRSATTTAEKRRTLSRAHTVTSRATTEAPLSDTE</sequence>
<evidence type="ECO:0000256" key="1">
    <source>
        <dbReference type="SAM" id="MobiDB-lite"/>
    </source>
</evidence>
<dbReference type="GO" id="GO:0019902">
    <property type="term" value="F:phosphatase binding"/>
    <property type="evidence" value="ECO:0007669"/>
    <property type="project" value="InterPro"/>
</dbReference>
<name>A0A7J5ZU84_AMEME</name>